<reference evidence="11" key="1">
    <citation type="submission" date="2021-01" db="EMBL/GenBank/DDBJ databases">
        <title>Whole genome shotgun sequence of Sphaerisporangium rufum NBRC 109079.</title>
        <authorList>
            <person name="Komaki H."/>
            <person name="Tamura T."/>
        </authorList>
    </citation>
    <scope>NUCLEOTIDE SEQUENCE</scope>
    <source>
        <strain evidence="11">NBRC 109079</strain>
    </source>
</reference>
<dbReference type="PANTHER" id="PTHR43289">
    <property type="entry name" value="MITOGEN-ACTIVATED PROTEIN KINASE KINASE KINASE 20-RELATED"/>
    <property type="match status" value="1"/>
</dbReference>
<evidence type="ECO:0000256" key="5">
    <source>
        <dbReference type="ARBA" id="ARBA00022777"/>
    </source>
</evidence>
<keyword evidence="12" id="KW-1185">Reference proteome</keyword>
<dbReference type="Proteomes" id="UP000655287">
    <property type="component" value="Unassembled WGS sequence"/>
</dbReference>
<evidence type="ECO:0000313" key="12">
    <source>
        <dbReference type="Proteomes" id="UP000655287"/>
    </source>
</evidence>
<keyword evidence="5" id="KW-0418">Kinase</keyword>
<proteinExistence type="predicted"/>
<evidence type="ECO:0000256" key="2">
    <source>
        <dbReference type="ARBA" id="ARBA00022527"/>
    </source>
</evidence>
<name>A0A919R1Q7_9ACTN</name>
<dbReference type="EMBL" id="BOOU01000041">
    <property type="protein sequence ID" value="GII77733.1"/>
    <property type="molecule type" value="Genomic_DNA"/>
</dbReference>
<feature type="domain" description="Protein kinase" evidence="10">
    <location>
        <begin position="65"/>
        <end position="324"/>
    </location>
</feature>
<evidence type="ECO:0000256" key="3">
    <source>
        <dbReference type="ARBA" id="ARBA00022679"/>
    </source>
</evidence>
<keyword evidence="3" id="KW-0808">Transferase</keyword>
<feature type="compositionally biased region" description="Low complexity" evidence="8">
    <location>
        <begin position="327"/>
        <end position="340"/>
    </location>
</feature>
<feature type="compositionally biased region" description="Basic and acidic residues" evidence="8">
    <location>
        <begin position="525"/>
        <end position="534"/>
    </location>
</feature>
<dbReference type="PANTHER" id="PTHR43289:SF6">
    <property type="entry name" value="SERINE_THREONINE-PROTEIN KINASE NEKL-3"/>
    <property type="match status" value="1"/>
</dbReference>
<keyword evidence="9" id="KW-0812">Transmembrane</keyword>
<dbReference type="Gene3D" id="1.10.510.10">
    <property type="entry name" value="Transferase(Phosphotransferase) domain 1"/>
    <property type="match status" value="1"/>
</dbReference>
<organism evidence="11 12">
    <name type="scientific">Sphaerisporangium rufum</name>
    <dbReference type="NCBI Taxonomy" id="1381558"/>
    <lineage>
        <taxon>Bacteria</taxon>
        <taxon>Bacillati</taxon>
        <taxon>Actinomycetota</taxon>
        <taxon>Actinomycetes</taxon>
        <taxon>Streptosporangiales</taxon>
        <taxon>Streptosporangiaceae</taxon>
        <taxon>Sphaerisporangium</taxon>
    </lineage>
</organism>
<dbReference type="InterPro" id="IPR011009">
    <property type="entry name" value="Kinase-like_dom_sf"/>
</dbReference>
<feature type="compositionally biased region" description="Low complexity" evidence="8">
    <location>
        <begin position="386"/>
        <end position="400"/>
    </location>
</feature>
<dbReference type="InterPro" id="IPR008271">
    <property type="entry name" value="Ser/Thr_kinase_AS"/>
</dbReference>
<dbReference type="Gene3D" id="3.30.200.20">
    <property type="entry name" value="Phosphorylase Kinase, domain 1"/>
    <property type="match status" value="1"/>
</dbReference>
<evidence type="ECO:0000259" key="10">
    <source>
        <dbReference type="PROSITE" id="PS50011"/>
    </source>
</evidence>
<dbReference type="PROSITE" id="PS50011">
    <property type="entry name" value="PROTEIN_KINASE_DOM"/>
    <property type="match status" value="1"/>
</dbReference>
<feature type="binding site" evidence="7">
    <location>
        <position position="94"/>
    </location>
    <ligand>
        <name>ATP</name>
        <dbReference type="ChEBI" id="CHEBI:30616"/>
    </ligand>
</feature>
<feature type="compositionally biased region" description="Low complexity" evidence="8">
    <location>
        <begin position="435"/>
        <end position="455"/>
    </location>
</feature>
<feature type="compositionally biased region" description="Low complexity" evidence="8">
    <location>
        <begin position="419"/>
        <end position="428"/>
    </location>
</feature>
<evidence type="ECO:0000256" key="6">
    <source>
        <dbReference type="ARBA" id="ARBA00022840"/>
    </source>
</evidence>
<dbReference type="PROSITE" id="PS00108">
    <property type="entry name" value="PROTEIN_KINASE_ST"/>
    <property type="match status" value="1"/>
</dbReference>
<evidence type="ECO:0000256" key="8">
    <source>
        <dbReference type="SAM" id="MobiDB-lite"/>
    </source>
</evidence>
<dbReference type="AlphaFoldDB" id="A0A919R1Q7"/>
<feature type="region of interest" description="Disordered" evidence="8">
    <location>
        <begin position="513"/>
        <end position="534"/>
    </location>
</feature>
<dbReference type="GO" id="GO:0005524">
    <property type="term" value="F:ATP binding"/>
    <property type="evidence" value="ECO:0007669"/>
    <property type="project" value="UniProtKB-UniRule"/>
</dbReference>
<dbReference type="EC" id="2.7.11.1" evidence="1"/>
<dbReference type="Pfam" id="PF00069">
    <property type="entry name" value="Pkinase"/>
    <property type="match status" value="1"/>
</dbReference>
<dbReference type="InterPro" id="IPR000719">
    <property type="entry name" value="Prot_kinase_dom"/>
</dbReference>
<evidence type="ECO:0000256" key="4">
    <source>
        <dbReference type="ARBA" id="ARBA00022741"/>
    </source>
</evidence>
<keyword evidence="9" id="KW-1133">Transmembrane helix</keyword>
<sequence>MARYAARPHEPGYLTAMHCYPPTASGAPQSRRPGRFAGNTGLPGAMFPFVTAPSVPSDHLLAGRYRLTSSLGTGGMGTVWRATDELLQQEVAVKEVRLPPDLDEAAAAELFQRTLREARAAARLRAHPSIVTVHDVVVDGDRPWIVMELLHGHSLDQTVREHGPLPPGRVAAIGLRLLDALTAAHGLGITHRDVKPANILLTDDGRVVLTDFGIAVLAGESTLTQTGLVSGSPGFMAPERLQGADDRPESDLWSLGATLYAAVEGRSPYARERQTAVLAAVLLYEPHPMRNAGPLAPVITGLLEKDPDRRLPADRAAALLRPIAAGAGRPAAGSPAAVPPDLAHPSGPHPSPYASGPHTPPPGRSYPSGSSTPPHDLGPRTPPHGGPAASAPRAPSHGGAHASDPRIPSHGGPRPPAGPGVAAGWPGPHLAGPHPGVRPSGGPAGAPGSARFPGSGRPGPSAVPPTRRGRRAPGGFLSPLLTGLAISVCVAIVVGGAALVWVLSEPDTVLPETGAARTGRATPEAGRENPAKARDDQIRYTKEPEACRLLSVQQATKILGGKAKQRFLTKSACMWQREDTGSFINVTATRMPTADQAHQMYLGMLKTMAEEPRRNPGTKVRKGPKLGEESFSYIRREVIVDTPLYRSQILIRQGNVTLTVYLTLRTSGYGRPDLTASMAAQALAAYR</sequence>
<evidence type="ECO:0000313" key="11">
    <source>
        <dbReference type="EMBL" id="GII77733.1"/>
    </source>
</evidence>
<feature type="compositionally biased region" description="Low complexity" evidence="8">
    <location>
        <begin position="365"/>
        <end position="374"/>
    </location>
</feature>
<comment type="caution">
    <text evidence="11">The sequence shown here is derived from an EMBL/GenBank/DDBJ whole genome shotgun (WGS) entry which is preliminary data.</text>
</comment>
<feature type="region of interest" description="Disordered" evidence="8">
    <location>
        <begin position="327"/>
        <end position="470"/>
    </location>
</feature>
<evidence type="ECO:0000256" key="7">
    <source>
        <dbReference type="PROSITE-ProRule" id="PRU10141"/>
    </source>
</evidence>
<evidence type="ECO:0000256" key="1">
    <source>
        <dbReference type="ARBA" id="ARBA00012513"/>
    </source>
</evidence>
<dbReference type="InterPro" id="IPR017441">
    <property type="entry name" value="Protein_kinase_ATP_BS"/>
</dbReference>
<feature type="transmembrane region" description="Helical" evidence="9">
    <location>
        <begin position="476"/>
        <end position="503"/>
    </location>
</feature>
<keyword evidence="2" id="KW-0723">Serine/threonine-protein kinase</keyword>
<evidence type="ECO:0000256" key="9">
    <source>
        <dbReference type="SAM" id="Phobius"/>
    </source>
</evidence>
<gene>
    <name evidence="11" type="ORF">Sru01_27150</name>
</gene>
<dbReference type="CDD" id="cd14014">
    <property type="entry name" value="STKc_PknB_like"/>
    <property type="match status" value="1"/>
</dbReference>
<dbReference type="GO" id="GO:0004674">
    <property type="term" value="F:protein serine/threonine kinase activity"/>
    <property type="evidence" value="ECO:0007669"/>
    <property type="project" value="UniProtKB-KW"/>
</dbReference>
<dbReference type="SUPFAM" id="SSF56112">
    <property type="entry name" value="Protein kinase-like (PK-like)"/>
    <property type="match status" value="1"/>
</dbReference>
<protein>
    <recommendedName>
        <fullName evidence="1">non-specific serine/threonine protein kinase</fullName>
        <ecNumber evidence="1">2.7.11.1</ecNumber>
    </recommendedName>
</protein>
<dbReference type="PROSITE" id="PS00107">
    <property type="entry name" value="PROTEIN_KINASE_ATP"/>
    <property type="match status" value="1"/>
</dbReference>
<keyword evidence="4 7" id="KW-0547">Nucleotide-binding</keyword>
<dbReference type="SMART" id="SM00220">
    <property type="entry name" value="S_TKc"/>
    <property type="match status" value="1"/>
</dbReference>
<keyword evidence="6 7" id="KW-0067">ATP-binding</keyword>
<keyword evidence="9" id="KW-0472">Membrane</keyword>
<accession>A0A919R1Q7</accession>